<feature type="region of interest" description="Disordered" evidence="1">
    <location>
        <begin position="187"/>
        <end position="216"/>
    </location>
</feature>
<organism evidence="4 5">
    <name type="scientific">Austrofundulus limnaeus</name>
    <name type="common">Annual killifish</name>
    <dbReference type="NCBI Taxonomy" id="52670"/>
    <lineage>
        <taxon>Eukaryota</taxon>
        <taxon>Metazoa</taxon>
        <taxon>Chordata</taxon>
        <taxon>Craniata</taxon>
        <taxon>Vertebrata</taxon>
        <taxon>Euteleostomi</taxon>
        <taxon>Actinopterygii</taxon>
        <taxon>Neopterygii</taxon>
        <taxon>Teleostei</taxon>
        <taxon>Neoteleostei</taxon>
        <taxon>Acanthomorphata</taxon>
        <taxon>Ovalentaria</taxon>
        <taxon>Atherinomorphae</taxon>
        <taxon>Cyprinodontiformes</taxon>
        <taxon>Rivulidae</taxon>
        <taxon>Austrofundulus</taxon>
    </lineage>
</organism>
<evidence type="ECO:0000313" key="5">
    <source>
        <dbReference type="RefSeq" id="XP_013875383.1"/>
    </source>
</evidence>
<feature type="transmembrane region" description="Helical" evidence="2">
    <location>
        <begin position="112"/>
        <end position="135"/>
    </location>
</feature>
<dbReference type="OrthoDB" id="8963697at2759"/>
<feature type="compositionally biased region" description="Low complexity" evidence="1">
    <location>
        <begin position="201"/>
        <end position="212"/>
    </location>
</feature>
<protein>
    <submittedName>
        <fullName evidence="5">Uncharacterized protein LOC106525632</fullName>
    </submittedName>
</protein>
<name>A0A2I4C5X0_AUSLI</name>
<keyword evidence="2" id="KW-0472">Membrane</keyword>
<dbReference type="InterPro" id="IPR013106">
    <property type="entry name" value="Ig_V-set"/>
</dbReference>
<dbReference type="PROSITE" id="PS50835">
    <property type="entry name" value="IG_LIKE"/>
    <property type="match status" value="1"/>
</dbReference>
<dbReference type="InterPro" id="IPR007110">
    <property type="entry name" value="Ig-like_dom"/>
</dbReference>
<dbReference type="InterPro" id="IPR013783">
    <property type="entry name" value="Ig-like_fold"/>
</dbReference>
<dbReference type="AlphaFoldDB" id="A0A2I4C5X0"/>
<feature type="domain" description="Ig-like" evidence="3">
    <location>
        <begin position="1"/>
        <end position="87"/>
    </location>
</feature>
<evidence type="ECO:0000259" key="3">
    <source>
        <dbReference type="PROSITE" id="PS50835"/>
    </source>
</evidence>
<keyword evidence="2" id="KW-1133">Transmembrane helix</keyword>
<feature type="region of interest" description="Disordered" evidence="1">
    <location>
        <begin position="151"/>
        <end position="172"/>
    </location>
</feature>
<dbReference type="SUPFAM" id="SSF48726">
    <property type="entry name" value="Immunoglobulin"/>
    <property type="match status" value="1"/>
</dbReference>
<evidence type="ECO:0000256" key="2">
    <source>
        <dbReference type="SAM" id="Phobius"/>
    </source>
</evidence>
<dbReference type="InterPro" id="IPR036179">
    <property type="entry name" value="Ig-like_dom_sf"/>
</dbReference>
<keyword evidence="2" id="KW-0812">Transmembrane</keyword>
<keyword evidence="4" id="KW-1185">Reference proteome</keyword>
<dbReference type="KEGG" id="alim:106525632"/>
<dbReference type="GeneID" id="106525632"/>
<dbReference type="Gene3D" id="2.60.40.10">
    <property type="entry name" value="Immunoglobulins"/>
    <property type="match status" value="1"/>
</dbReference>
<dbReference type="Proteomes" id="UP000192220">
    <property type="component" value="Unplaced"/>
</dbReference>
<dbReference type="InParanoid" id="A0A2I4C5X0"/>
<dbReference type="STRING" id="52670.A0A2I4C5X0"/>
<gene>
    <name evidence="5" type="primary">LOC106525632</name>
</gene>
<dbReference type="RefSeq" id="XP_013875383.1">
    <property type="nucleotide sequence ID" value="XM_014019929.1"/>
</dbReference>
<evidence type="ECO:0000256" key="1">
    <source>
        <dbReference type="SAM" id="MobiDB-lite"/>
    </source>
</evidence>
<proteinExistence type="predicted"/>
<reference evidence="5" key="1">
    <citation type="submission" date="2025-08" db="UniProtKB">
        <authorList>
            <consortium name="RefSeq"/>
        </authorList>
    </citation>
    <scope>IDENTIFICATION</scope>
    <source>
        <strain evidence="5">Quisiro</strain>
        <tissue evidence="5">Liver</tissue>
    </source>
</reference>
<evidence type="ECO:0000313" key="4">
    <source>
        <dbReference type="Proteomes" id="UP000192220"/>
    </source>
</evidence>
<sequence length="301" mass="34383">MYTITASLGSSALLPCIFSTTGLSNVTWAQVADDLTRDVVKLASNGRVQFFEHRQDRVKVFPNQASVGNFSISITELNTFDLGSYTCKEGKNCVEVELQEKNKGTLDESAWLLIYFCVGVAVLILLGCVGYYCWVKCPGLWSKRKQDKTEGSENFEGASAPPQEAHQSQMGVDNNRQFYENDIEYLPDRNPVSNHSGPAGDPQHQDQTQPHQSNVGIYPNLNEFRFQRVESRRTRQRFHIELFSRLRQASFNRRHFYVNQHEINRHQAMVAQTQKQKAASLSDCQYQNPIYNQSTEQLNQM</sequence>
<dbReference type="Pfam" id="PF07686">
    <property type="entry name" value="V-set"/>
    <property type="match status" value="1"/>
</dbReference>
<accession>A0A2I4C5X0</accession>